<protein>
    <submittedName>
        <fullName evidence="1">Uncharacterized protein</fullName>
    </submittedName>
</protein>
<reference evidence="1 4" key="2">
    <citation type="submission" date="2021-07" db="EMBL/GenBank/DDBJ databases">
        <authorList>
            <consortium name="Genoscope - CEA"/>
            <person name="William W."/>
        </authorList>
    </citation>
    <scope>NUCLEOTIDE SEQUENCE [LARGE SCALE GENOMIC DNA]</scope>
</reference>
<dbReference type="Gramene" id="A09p76580.2_BraZ1">
    <property type="protein sequence ID" value="A09p76580.2_BraZ1.CDS"/>
    <property type="gene ID" value="A09g76580.2_BraZ1"/>
</dbReference>
<dbReference type="Proteomes" id="UP000264353">
    <property type="component" value="Chromosome A9"/>
</dbReference>
<accession>A0A397Y780</accession>
<evidence type="ECO:0000313" key="4">
    <source>
        <dbReference type="Proteomes" id="UP000694005"/>
    </source>
</evidence>
<evidence type="ECO:0000313" key="3">
    <source>
        <dbReference type="Proteomes" id="UP000264353"/>
    </source>
</evidence>
<dbReference type="EMBL" id="LS974625">
    <property type="protein sequence ID" value="CAG7867191.1"/>
    <property type="molecule type" value="Genomic_DNA"/>
</dbReference>
<gene>
    <name evidence="1" type="ORF">BRAPAZ1V2_A09P76580.2</name>
    <name evidence="2" type="ORF">BRARA_I05122</name>
</gene>
<evidence type="ECO:0000313" key="1">
    <source>
        <dbReference type="EMBL" id="CAG7867191.1"/>
    </source>
</evidence>
<sequence length="128" mass="14509">MINCRLTYDGYRQLVCIQDLLASRDIKSTMVGENEMNMSKPTSPFEPDQSHMEKHVCLGSSFVSFTLSYPRLVHFGRLISEVAWVYYVIYVKHGIIGKNMGLLPETCNKIRIISDGGDLDTLVSMVDK</sequence>
<dbReference type="EMBL" id="CM010636">
    <property type="protein sequence ID" value="RID48618.1"/>
    <property type="molecule type" value="Genomic_DNA"/>
</dbReference>
<dbReference type="AlphaFoldDB" id="A0A397Y780"/>
<proteinExistence type="predicted"/>
<dbReference type="Proteomes" id="UP000694005">
    <property type="component" value="Chromosome A09"/>
</dbReference>
<organism evidence="2 3">
    <name type="scientific">Brassica campestris</name>
    <name type="common">Field mustard</name>
    <dbReference type="NCBI Taxonomy" id="3711"/>
    <lineage>
        <taxon>Eukaryota</taxon>
        <taxon>Viridiplantae</taxon>
        <taxon>Streptophyta</taxon>
        <taxon>Embryophyta</taxon>
        <taxon>Tracheophyta</taxon>
        <taxon>Spermatophyta</taxon>
        <taxon>Magnoliopsida</taxon>
        <taxon>eudicotyledons</taxon>
        <taxon>Gunneridae</taxon>
        <taxon>Pentapetalae</taxon>
        <taxon>rosids</taxon>
        <taxon>malvids</taxon>
        <taxon>Brassicales</taxon>
        <taxon>Brassicaceae</taxon>
        <taxon>Brassiceae</taxon>
        <taxon>Brassica</taxon>
    </lineage>
</organism>
<name>A0A397Y780_BRACM</name>
<reference evidence="2 3" key="1">
    <citation type="submission" date="2018-06" db="EMBL/GenBank/DDBJ databases">
        <title>WGS assembly of Brassica rapa FPsc.</title>
        <authorList>
            <person name="Bowman J."/>
            <person name="Kohchi T."/>
            <person name="Yamato K."/>
            <person name="Jenkins J."/>
            <person name="Shu S."/>
            <person name="Ishizaki K."/>
            <person name="Yamaoka S."/>
            <person name="Nishihama R."/>
            <person name="Nakamura Y."/>
            <person name="Berger F."/>
            <person name="Adam C."/>
            <person name="Aki S."/>
            <person name="Althoff F."/>
            <person name="Araki T."/>
            <person name="Arteaga-Vazquez M."/>
            <person name="Balasubrmanian S."/>
            <person name="Bauer D."/>
            <person name="Boehm C."/>
            <person name="Briginshaw L."/>
            <person name="Caballero-Perez J."/>
            <person name="Catarino B."/>
            <person name="Chen F."/>
            <person name="Chiyoda S."/>
            <person name="Chovatia M."/>
            <person name="Davies K."/>
            <person name="Delmans M."/>
            <person name="Demura T."/>
            <person name="Dierschke T."/>
            <person name="Dolan L."/>
            <person name="Dorantes-Acosta A."/>
            <person name="Eklund D."/>
            <person name="Florent S."/>
            <person name="Flores-Sandoval E."/>
            <person name="Fujiyama A."/>
            <person name="Fukuzawa H."/>
            <person name="Galik B."/>
            <person name="Grimanelli D."/>
            <person name="Grimwood J."/>
            <person name="Grossniklaus U."/>
            <person name="Hamada T."/>
            <person name="Haseloff J."/>
            <person name="Hetherington A."/>
            <person name="Higo A."/>
            <person name="Hirakawa Y."/>
            <person name="Hundley H."/>
            <person name="Ikeda Y."/>
            <person name="Inoue K."/>
            <person name="Inoue S."/>
            <person name="Ishida S."/>
            <person name="Jia Q."/>
            <person name="Kakita M."/>
            <person name="Kanazawa T."/>
            <person name="Kawai Y."/>
            <person name="Kawashima T."/>
            <person name="Kennedy M."/>
            <person name="Kinose K."/>
            <person name="Kinoshita T."/>
            <person name="Kohara Y."/>
            <person name="Koide E."/>
            <person name="Komatsu K."/>
            <person name="Kopischke S."/>
            <person name="Kubo M."/>
            <person name="Kyozuka J."/>
            <person name="Lagercrantz U."/>
            <person name="Lin S."/>
            <person name="Lindquist E."/>
            <person name="Lipzen A."/>
            <person name="Lu C."/>
            <person name="Luna E."/>
            <person name="Martienssen R."/>
            <person name="Minamino N."/>
            <person name="Mizutani M."/>
            <person name="Mizutani M."/>
            <person name="Mochizuki N."/>
            <person name="Monte I."/>
            <person name="Mosher R."/>
            <person name="Nagasaki H."/>
            <person name="Nakagami H."/>
            <person name="Naramoto S."/>
            <person name="Nishitani K."/>
            <person name="Ohtani M."/>
            <person name="Okamoto T."/>
            <person name="Okumura M."/>
            <person name="Phillips J."/>
            <person name="Pollak B."/>
            <person name="Reinders A."/>
            <person name="Roevekamp M."/>
            <person name="Sano R."/>
            <person name="Sawa S."/>
            <person name="Schmid M."/>
            <person name="Shirakawa M."/>
            <person name="Solano R."/>
            <person name="Spunde A."/>
            <person name="Suetsugu N."/>
            <person name="Sugano S."/>
            <person name="Sugiyama A."/>
            <person name="Sun R."/>
            <person name="Suzuki Y."/>
            <person name="Takenaka M."/>
            <person name="Takezawa D."/>
            <person name="Tomogane H."/>
            <person name="Tsuzuki M."/>
            <person name="Ueda T."/>
            <person name="Umeda M."/>
            <person name="Ward J."/>
            <person name="Watanabe Y."/>
            <person name="Yazaki K."/>
            <person name="Yokoyama R."/>
            <person name="Yoshitake Y."/>
            <person name="Yotsui I."/>
            <person name="Zachgo S."/>
            <person name="Schmutz J."/>
        </authorList>
    </citation>
    <scope>NUCLEOTIDE SEQUENCE [LARGE SCALE GENOMIC DNA]</scope>
    <source>
        <strain evidence="3">cv. B-3</strain>
    </source>
</reference>
<evidence type="ECO:0000313" key="2">
    <source>
        <dbReference type="EMBL" id="RID48618.1"/>
    </source>
</evidence>